<dbReference type="InterPro" id="IPR036397">
    <property type="entry name" value="RNaseH_sf"/>
</dbReference>
<dbReference type="AlphaFoldDB" id="A0A9Q3BJ57"/>
<evidence type="ECO:0000259" key="2">
    <source>
        <dbReference type="PROSITE" id="PS50994"/>
    </source>
</evidence>
<dbReference type="GO" id="GO:0003723">
    <property type="term" value="F:RNA binding"/>
    <property type="evidence" value="ECO:0007669"/>
    <property type="project" value="UniProtKB-KW"/>
</dbReference>
<keyword evidence="1" id="KW-0694">RNA-binding</keyword>
<evidence type="ECO:0000313" key="4">
    <source>
        <dbReference type="Proteomes" id="UP000765509"/>
    </source>
</evidence>
<name>A0A9Q3BJ57_9BASI</name>
<dbReference type="GO" id="GO:0005634">
    <property type="term" value="C:nucleus"/>
    <property type="evidence" value="ECO:0007669"/>
    <property type="project" value="UniProtKB-ARBA"/>
</dbReference>
<dbReference type="PROSITE" id="PS50994">
    <property type="entry name" value="INTEGRASE"/>
    <property type="match status" value="1"/>
</dbReference>
<dbReference type="EMBL" id="AVOT02001166">
    <property type="protein sequence ID" value="MBW0465932.1"/>
    <property type="molecule type" value="Genomic_DNA"/>
</dbReference>
<dbReference type="InterPro" id="IPR001584">
    <property type="entry name" value="Integrase_cat-core"/>
</dbReference>
<dbReference type="Proteomes" id="UP000765509">
    <property type="component" value="Unassembled WGS sequence"/>
</dbReference>
<accession>A0A9Q3BJ57</accession>
<gene>
    <name evidence="3" type="ORF">O181_005647</name>
</gene>
<dbReference type="Gene3D" id="3.30.420.10">
    <property type="entry name" value="Ribonuclease H-like superfamily/Ribonuclease H"/>
    <property type="match status" value="1"/>
</dbReference>
<sequence length="128" mass="14861">MNTSLLICNRVISHICIFKAIISDRDTKFTYALWTNLNRLFGTKLSFYTSYDPKADGLAERMIQKLEYMIKWFFSYLLELKDSDGFTNDLFTLIPELKLGYKTPIQASMGEKTAIIEKAGIQKFQLRP</sequence>
<organism evidence="3 4">
    <name type="scientific">Austropuccinia psidii MF-1</name>
    <dbReference type="NCBI Taxonomy" id="1389203"/>
    <lineage>
        <taxon>Eukaryota</taxon>
        <taxon>Fungi</taxon>
        <taxon>Dikarya</taxon>
        <taxon>Basidiomycota</taxon>
        <taxon>Pucciniomycotina</taxon>
        <taxon>Pucciniomycetes</taxon>
        <taxon>Pucciniales</taxon>
        <taxon>Sphaerophragmiaceae</taxon>
        <taxon>Austropuccinia</taxon>
    </lineage>
</organism>
<evidence type="ECO:0000313" key="3">
    <source>
        <dbReference type="EMBL" id="MBW0465932.1"/>
    </source>
</evidence>
<evidence type="ECO:0000256" key="1">
    <source>
        <dbReference type="ARBA" id="ARBA00022884"/>
    </source>
</evidence>
<proteinExistence type="predicted"/>
<dbReference type="GO" id="GO:0015074">
    <property type="term" value="P:DNA integration"/>
    <property type="evidence" value="ECO:0007669"/>
    <property type="project" value="InterPro"/>
</dbReference>
<keyword evidence="4" id="KW-1185">Reference proteome</keyword>
<dbReference type="OrthoDB" id="2273864at2759"/>
<comment type="caution">
    <text evidence="3">The sequence shown here is derived from an EMBL/GenBank/DDBJ whole genome shotgun (WGS) entry which is preliminary data.</text>
</comment>
<dbReference type="InterPro" id="IPR012337">
    <property type="entry name" value="RNaseH-like_sf"/>
</dbReference>
<protein>
    <recommendedName>
        <fullName evidence="2">Integrase catalytic domain-containing protein</fullName>
    </recommendedName>
</protein>
<dbReference type="SUPFAM" id="SSF53098">
    <property type="entry name" value="Ribonuclease H-like"/>
    <property type="match status" value="1"/>
</dbReference>
<feature type="domain" description="Integrase catalytic" evidence="2">
    <location>
        <begin position="1"/>
        <end position="112"/>
    </location>
</feature>
<reference evidence="3" key="1">
    <citation type="submission" date="2021-03" db="EMBL/GenBank/DDBJ databases">
        <title>Draft genome sequence of rust myrtle Austropuccinia psidii MF-1, a brazilian biotype.</title>
        <authorList>
            <person name="Quecine M.C."/>
            <person name="Pachon D.M.R."/>
            <person name="Bonatelli M.L."/>
            <person name="Correr F.H."/>
            <person name="Franceschini L.M."/>
            <person name="Leite T.F."/>
            <person name="Margarido G.R.A."/>
            <person name="Almeida C.A."/>
            <person name="Ferrarezi J.A."/>
            <person name="Labate C.A."/>
        </authorList>
    </citation>
    <scope>NUCLEOTIDE SEQUENCE</scope>
    <source>
        <strain evidence="3">MF-1</strain>
    </source>
</reference>